<feature type="transmembrane region" description="Helical" evidence="16">
    <location>
        <begin position="1404"/>
        <end position="1428"/>
    </location>
</feature>
<evidence type="ECO:0000256" key="13">
    <source>
        <dbReference type="ARBA" id="ARBA00023065"/>
    </source>
</evidence>
<dbReference type="InterPro" id="IPR023214">
    <property type="entry name" value="HAD_sf"/>
</dbReference>
<keyword evidence="11" id="KW-0112">Calmodulin-binding</keyword>
<dbReference type="Proteomes" id="UP000682877">
    <property type="component" value="Chromosome 8"/>
</dbReference>
<feature type="transmembrane region" description="Helical" evidence="16">
    <location>
        <begin position="205"/>
        <end position="227"/>
    </location>
</feature>
<dbReference type="PANTHER" id="PTHR24093">
    <property type="entry name" value="CATION TRANSPORTING ATPASE"/>
    <property type="match status" value="1"/>
</dbReference>
<evidence type="ECO:0000259" key="18">
    <source>
        <dbReference type="Pfam" id="PF00122"/>
    </source>
</evidence>
<dbReference type="InterPro" id="IPR059000">
    <property type="entry name" value="ATPase_P-type_domA"/>
</dbReference>
<keyword evidence="14 16" id="KW-0472">Membrane</keyword>
<dbReference type="Pfam" id="PF00690">
    <property type="entry name" value="Cation_ATPase_N"/>
    <property type="match status" value="1"/>
</dbReference>
<evidence type="ECO:0000256" key="16">
    <source>
        <dbReference type="RuleBase" id="RU361146"/>
    </source>
</evidence>
<dbReference type="InterPro" id="IPR023298">
    <property type="entry name" value="ATPase_P-typ_TM_dom_sf"/>
</dbReference>
<dbReference type="InterPro" id="IPR006068">
    <property type="entry name" value="ATPase_P-typ_cation-transptr_C"/>
</dbReference>
<feature type="domain" description="Cation-transporting P-type ATPase C-terminal" evidence="19">
    <location>
        <begin position="859"/>
        <end position="1023"/>
    </location>
</feature>
<feature type="compositionally biased region" description="Acidic residues" evidence="17">
    <location>
        <begin position="1555"/>
        <end position="1566"/>
    </location>
</feature>
<dbReference type="Gene3D" id="1.25.40.540">
    <property type="entry name" value="TAP42-like family"/>
    <property type="match status" value="1"/>
</dbReference>
<dbReference type="EC" id="7.2.2.10" evidence="16"/>
<feature type="domain" description="Cation-transporting P-type ATPase N-terminal" evidence="20">
    <location>
        <begin position="160"/>
        <end position="226"/>
    </location>
</feature>
<feature type="transmembrane region" description="Helical" evidence="16">
    <location>
        <begin position="447"/>
        <end position="468"/>
    </location>
</feature>
<evidence type="ECO:0000313" key="22">
    <source>
        <dbReference type="Proteomes" id="UP000682877"/>
    </source>
</evidence>
<dbReference type="GO" id="GO:0005886">
    <property type="term" value="C:plasma membrane"/>
    <property type="evidence" value="ECO:0007669"/>
    <property type="project" value="TreeGrafter"/>
</dbReference>
<keyword evidence="9 16" id="KW-0067">ATP-binding</keyword>
<comment type="catalytic activity">
    <reaction evidence="15 16">
        <text>Ca(2+)(in) + ATP + H2O = Ca(2+)(out) + ADP + phosphate + H(+)</text>
        <dbReference type="Rhea" id="RHEA:18105"/>
        <dbReference type="ChEBI" id="CHEBI:15377"/>
        <dbReference type="ChEBI" id="CHEBI:15378"/>
        <dbReference type="ChEBI" id="CHEBI:29108"/>
        <dbReference type="ChEBI" id="CHEBI:30616"/>
        <dbReference type="ChEBI" id="CHEBI:43474"/>
        <dbReference type="ChEBI" id="CHEBI:456216"/>
        <dbReference type="EC" id="7.2.2.10"/>
    </reaction>
</comment>
<dbReference type="PRINTS" id="PR00119">
    <property type="entry name" value="CATATPASE"/>
</dbReference>
<dbReference type="PRINTS" id="PR00120">
    <property type="entry name" value="HATPASE"/>
</dbReference>
<comment type="subcellular location">
    <subcellularLocation>
        <location evidence="1 16">Membrane</location>
        <topology evidence="1 16">Multi-pass membrane protein</topology>
    </subcellularLocation>
</comment>
<dbReference type="InterPro" id="IPR006408">
    <property type="entry name" value="P-type_ATPase_IIB"/>
</dbReference>
<dbReference type="InterPro" id="IPR007304">
    <property type="entry name" value="TAP46-like"/>
</dbReference>
<keyword evidence="5 16" id="KW-0812">Transmembrane</keyword>
<evidence type="ECO:0000256" key="6">
    <source>
        <dbReference type="ARBA" id="ARBA00022723"/>
    </source>
</evidence>
<dbReference type="SUPFAM" id="SSF81660">
    <property type="entry name" value="Metal cation-transporting ATPase, ATP-binding domain N"/>
    <property type="match status" value="1"/>
</dbReference>
<dbReference type="Pfam" id="PF13246">
    <property type="entry name" value="Cation_ATPase"/>
    <property type="match status" value="1"/>
</dbReference>
<dbReference type="InterPro" id="IPR008250">
    <property type="entry name" value="ATPase_P-typ_transduc_dom_A_sf"/>
</dbReference>
<dbReference type="SUPFAM" id="SSF81665">
    <property type="entry name" value="Calcium ATPase, transmembrane domain M"/>
    <property type="match status" value="1"/>
</dbReference>
<dbReference type="InterPro" id="IPR004014">
    <property type="entry name" value="ATPase_P-typ_cation-transptr_N"/>
</dbReference>
<evidence type="ECO:0000256" key="7">
    <source>
        <dbReference type="ARBA" id="ARBA00022741"/>
    </source>
</evidence>
<keyword evidence="13 16" id="KW-0406">Ion transport</keyword>
<feature type="transmembrane region" description="Helical" evidence="16">
    <location>
        <begin position="835"/>
        <end position="859"/>
    </location>
</feature>
<feature type="domain" description="P-type ATPase A" evidence="18">
    <location>
        <begin position="280"/>
        <end position="369"/>
    </location>
</feature>
<organism evidence="21 22">
    <name type="scientific">Arabidopsis arenosa</name>
    <name type="common">Sand rock-cress</name>
    <name type="synonym">Cardaminopsis arenosa</name>
    <dbReference type="NCBI Taxonomy" id="38785"/>
    <lineage>
        <taxon>Eukaryota</taxon>
        <taxon>Viridiplantae</taxon>
        <taxon>Streptophyta</taxon>
        <taxon>Embryophyta</taxon>
        <taxon>Tracheophyta</taxon>
        <taxon>Spermatophyta</taxon>
        <taxon>Magnoliopsida</taxon>
        <taxon>eudicotyledons</taxon>
        <taxon>Gunneridae</taxon>
        <taxon>Pentapetalae</taxon>
        <taxon>rosids</taxon>
        <taxon>malvids</taxon>
        <taxon>Brassicales</taxon>
        <taxon>Brassicaceae</taxon>
        <taxon>Camelineae</taxon>
        <taxon>Arabidopsis</taxon>
    </lineage>
</organism>
<dbReference type="GO" id="GO:0009966">
    <property type="term" value="P:regulation of signal transduction"/>
    <property type="evidence" value="ECO:0007669"/>
    <property type="project" value="InterPro"/>
</dbReference>
<dbReference type="InterPro" id="IPR036412">
    <property type="entry name" value="HAD-like_sf"/>
</dbReference>
<dbReference type="PANTHER" id="PTHR24093:SF514">
    <property type="entry name" value="CALCIUM-TRANSPORTING ATPASE"/>
    <property type="match status" value="1"/>
</dbReference>
<evidence type="ECO:0000256" key="1">
    <source>
        <dbReference type="ARBA" id="ARBA00004141"/>
    </source>
</evidence>
<keyword evidence="6" id="KW-0479">Metal-binding</keyword>
<dbReference type="NCBIfam" id="TIGR01517">
    <property type="entry name" value="ATPase-IIB_Ca"/>
    <property type="match status" value="1"/>
</dbReference>
<evidence type="ECO:0000256" key="2">
    <source>
        <dbReference type="ARBA" id="ARBA00006124"/>
    </source>
</evidence>
<evidence type="ECO:0000256" key="10">
    <source>
        <dbReference type="ARBA" id="ARBA00022842"/>
    </source>
</evidence>
<feature type="transmembrane region" description="Helical" evidence="16">
    <location>
        <begin position="391"/>
        <end position="412"/>
    </location>
</feature>
<comment type="function">
    <text evidence="16">Catalyzes the hydrolysis of ATP coupled with the transport of calcium.</text>
</comment>
<comment type="similarity">
    <text evidence="2 16">Belongs to the cation transport ATPase (P-type) (TC 3.A.3) family. Type IIB subfamily.</text>
</comment>
<keyword evidence="8 16" id="KW-0106">Calcium</keyword>
<evidence type="ECO:0000256" key="4">
    <source>
        <dbReference type="ARBA" id="ARBA00022568"/>
    </source>
</evidence>
<evidence type="ECO:0000313" key="21">
    <source>
        <dbReference type="EMBL" id="CAE6237602.1"/>
    </source>
</evidence>
<dbReference type="Pfam" id="PF00689">
    <property type="entry name" value="Cation_ATPase_C"/>
    <property type="match status" value="1"/>
</dbReference>
<feature type="transmembrane region" description="Helical" evidence="16">
    <location>
        <begin position="1350"/>
        <end position="1374"/>
    </location>
</feature>
<evidence type="ECO:0000256" key="8">
    <source>
        <dbReference type="ARBA" id="ARBA00022837"/>
    </source>
</evidence>
<feature type="region of interest" description="Disordered" evidence="17">
    <location>
        <begin position="1540"/>
        <end position="1566"/>
    </location>
</feature>
<feature type="transmembrane region" description="Helical" evidence="16">
    <location>
        <begin position="239"/>
        <end position="259"/>
    </location>
</feature>
<protein>
    <recommendedName>
        <fullName evidence="16">Calcium-transporting ATPase</fullName>
        <ecNumber evidence="16">7.2.2.10</ecNumber>
    </recommendedName>
</protein>
<evidence type="ECO:0000256" key="15">
    <source>
        <dbReference type="ARBA" id="ARBA00048694"/>
    </source>
</evidence>
<keyword evidence="22" id="KW-1185">Reference proteome</keyword>
<name>A0A8S2AYH2_ARAAE</name>
<evidence type="ECO:0000256" key="9">
    <source>
        <dbReference type="ARBA" id="ARBA00022840"/>
    </source>
</evidence>
<proteinExistence type="inferred from homology"/>
<evidence type="ECO:0000259" key="20">
    <source>
        <dbReference type="Pfam" id="PF00690"/>
    </source>
</evidence>
<evidence type="ECO:0000256" key="3">
    <source>
        <dbReference type="ARBA" id="ARBA00022448"/>
    </source>
</evidence>
<dbReference type="GO" id="GO:0005388">
    <property type="term" value="F:P-type calcium transporter activity"/>
    <property type="evidence" value="ECO:0007669"/>
    <property type="project" value="UniProtKB-EC"/>
</dbReference>
<dbReference type="Pfam" id="PF04177">
    <property type="entry name" value="TAP42"/>
    <property type="match status" value="2"/>
</dbReference>
<dbReference type="GO" id="GO:0005524">
    <property type="term" value="F:ATP binding"/>
    <property type="evidence" value="ECO:0007669"/>
    <property type="project" value="UniProtKB-KW"/>
</dbReference>
<feature type="region of interest" description="Disordered" evidence="17">
    <location>
        <begin position="1204"/>
        <end position="1233"/>
    </location>
</feature>
<dbReference type="Gene3D" id="3.40.50.1000">
    <property type="entry name" value="HAD superfamily/HAD-like"/>
    <property type="match status" value="1"/>
</dbReference>
<dbReference type="EMBL" id="LR999458">
    <property type="protein sequence ID" value="CAE6237602.1"/>
    <property type="molecule type" value="Genomic_DNA"/>
</dbReference>
<feature type="transmembrane region" description="Helical" evidence="16">
    <location>
        <begin position="980"/>
        <end position="1002"/>
    </location>
</feature>
<keyword evidence="7 16" id="KW-0547">Nucleotide-binding</keyword>
<dbReference type="InterPro" id="IPR038511">
    <property type="entry name" value="TAP42/TAP46-like_sf"/>
</dbReference>
<feature type="transmembrane region" description="Helical" evidence="16">
    <location>
        <begin position="865"/>
        <end position="883"/>
    </location>
</feature>
<dbReference type="GO" id="GO:0016887">
    <property type="term" value="F:ATP hydrolysis activity"/>
    <property type="evidence" value="ECO:0007669"/>
    <property type="project" value="InterPro"/>
</dbReference>
<dbReference type="GO" id="GO:0046872">
    <property type="term" value="F:metal ion binding"/>
    <property type="evidence" value="ECO:0007669"/>
    <property type="project" value="UniProtKB-KW"/>
</dbReference>
<evidence type="ECO:0000256" key="5">
    <source>
        <dbReference type="ARBA" id="ARBA00022692"/>
    </source>
</evidence>
<evidence type="ECO:0000256" key="17">
    <source>
        <dbReference type="SAM" id="MobiDB-lite"/>
    </source>
</evidence>
<feature type="transmembrane region" description="Helical" evidence="16">
    <location>
        <begin position="903"/>
        <end position="926"/>
    </location>
</feature>
<dbReference type="Pfam" id="PF00122">
    <property type="entry name" value="E1-E2_ATPase"/>
    <property type="match status" value="1"/>
</dbReference>
<evidence type="ECO:0000259" key="19">
    <source>
        <dbReference type="Pfam" id="PF00689"/>
    </source>
</evidence>
<feature type="region of interest" description="Disordered" evidence="17">
    <location>
        <begin position="102"/>
        <end position="130"/>
    </location>
</feature>
<dbReference type="InterPro" id="IPR023299">
    <property type="entry name" value="ATPase_P-typ_cyto_dom_N"/>
</dbReference>
<gene>
    <name evidence="21" type="ORF">AARE701A_LOCUS21366</name>
</gene>
<evidence type="ECO:0000256" key="11">
    <source>
        <dbReference type="ARBA" id="ARBA00022860"/>
    </source>
</evidence>
<dbReference type="GO" id="GO:0005516">
    <property type="term" value="F:calmodulin binding"/>
    <property type="evidence" value="ECO:0007669"/>
    <property type="project" value="UniProtKB-KW"/>
</dbReference>
<dbReference type="Gene3D" id="3.40.1110.10">
    <property type="entry name" value="Calcium-transporting ATPase, cytoplasmic domain N"/>
    <property type="match status" value="1"/>
</dbReference>
<feature type="compositionally biased region" description="Polar residues" evidence="17">
    <location>
        <begin position="118"/>
        <end position="127"/>
    </location>
</feature>
<keyword evidence="10" id="KW-0460">Magnesium</keyword>
<reference evidence="21" key="1">
    <citation type="submission" date="2021-01" db="EMBL/GenBank/DDBJ databases">
        <authorList>
            <person name="Bezrukov I."/>
        </authorList>
    </citation>
    <scope>NUCLEOTIDE SEQUENCE</scope>
</reference>
<dbReference type="InterPro" id="IPR001757">
    <property type="entry name" value="P_typ_ATPase"/>
</dbReference>
<keyword evidence="12 16" id="KW-1133">Transmembrane helix</keyword>
<dbReference type="Gene3D" id="1.20.1110.10">
    <property type="entry name" value="Calcium-transporting ATPase, transmembrane domain"/>
    <property type="match status" value="2"/>
</dbReference>
<keyword evidence="4 16" id="KW-0109">Calcium transport</keyword>
<evidence type="ECO:0000256" key="14">
    <source>
        <dbReference type="ARBA" id="ARBA00023136"/>
    </source>
</evidence>
<sequence length="1566" mass="173335">MVVFELSMFRFWKRPSNPKGGPGDIEVGLAAAGGYSNDDVAVPHLPEDLGGGSVPEAESGDLEAGLVTTDLPSSWRRGTLKRVSRALAFYRVISDMLRRNTTSDDQSLVQHDDDQEAEQSANEPSTSGGFGIGLDELVQLVKDGGSLEALNRYNGASTLVHGLTTLLKTDLKSGIDRCVDEIQHRRNTFGSNTYPSRKGKRFWCFLWRACKLSHFLVILLGQVILSLLRVNTKGIFDGWYVEACIILAILLYIIVRAIIEYKQSRQFEILRKEKRNVHLEVIRSGRRFLVSNYDIVVGDIVPLKNGGQVPADGVLFVANSLIVDEQEITGSDEYVQKDLQRNPFLLSGSKLIDGIGTMLVTSVGMNTAWGFKMEIPQETDEEKPFQGYLKWLAISASWSFVLFASVACSVRLGRYFSGWSKKSDGTPMFIYGITTADESTEFVITSLSFGIATIVVAVPFGLSIAVRLNLAKTTRKMMTDKLLMSVVDVWAGGMRMQDMDNVSQLPPFLKELIIEGIAQNTNGSVVFETGVTEPELYGSPTEQAILSFGNKLGMKFNHARSASLVRHTIPFSPKKKYGGVALQIGAHAHAHWKGSAKTILSSCERYMDGANNPRGIDDEKRKSILSLVFEGTIEEMCNKGLRCAALAYQPCELESLPTTIKEPRNLVLLAIIGIKDPCRPGTRDAIQLCNSGSVKVCMVMDYDVLTAQAIAIECGILTDASGRNIRTGAQFRELTDPQREQIAGDILVFAQSSPDDNLLLVQALKKRGHIVAATGMGIHDPKTLREAHVSLAMGVGGTAAAKENSDIIILDDNFATIVKCIIWSRSLYTNVQRSILFRLTVSVSALAICVVEVVVYDAFPLNVVQFLWLNLVIDILGALALAYRPSSGHHLMGKPPVGIRDPLITKAMWSKLIIQVIYLVLSLVLINSEKLLKLKHGHTGNAEKVMNTFVFNSFVFCLVFNEFEIRSVDQTFKQILRENMFLVTITSTIISQIIVIELAGFLSSSTRLDLKKWVTTSLLGLLSQVANRYPYPVNQYYQSTIPPRFTAIAMEEMPLSALFEQARKIHLAASESGVDQDVVKKGCEMFQKCEDMIGKLALFSSNETKEDISTNNLKYLLVPYYLADLTEKIIQEDRIQIVKASYAKLKEFFSFCEAMELVPDEELEASSRGGSGAPADRKALKIARFKRQKAAEAKLLEIKERKERRGRSTKAAALSTPVESGEDDIPDDDSEEEREAWLSSINLAVCKIRGNALCNKGKTVEGWRDGFSRDALDDRTKKAETWHRDAAARVRYSNPAQPITCATFAQDVLEGRASVSEGHEHKHQPLIFGPASIVGGPLSTQRERMIAQGYLKWLAISASWSFVLFASVACSVRLGRYFSGWSKKSDGTPMFIYGITTADEATEFVITSLSFGIATIVVAVPFGLSIAVRLKASTTWHRDAAARVRYSNPAQPITCATFAQDVLEGRASVSEGHEHKHQPLIFGPASIVGGPLSTQRERMIAQVFQPSHRMPTMCIEDAGLTEMNIMNDWQEQTKKAIEEATTSWYSDKSLRRKEEDEEDDDEDRKL</sequence>
<dbReference type="SUPFAM" id="SSF81653">
    <property type="entry name" value="Calcium ATPase, transduction domain A"/>
    <property type="match status" value="1"/>
</dbReference>
<feature type="compositionally biased region" description="Acidic residues" evidence="17">
    <location>
        <begin position="1220"/>
        <end position="1233"/>
    </location>
</feature>
<evidence type="ECO:0000256" key="12">
    <source>
        <dbReference type="ARBA" id="ARBA00022989"/>
    </source>
</evidence>
<dbReference type="SUPFAM" id="SSF56784">
    <property type="entry name" value="HAD-like"/>
    <property type="match status" value="1"/>
</dbReference>
<dbReference type="Gene3D" id="2.70.150.10">
    <property type="entry name" value="Calcium-transporting ATPase, cytoplasmic transduction domain A"/>
    <property type="match status" value="1"/>
</dbReference>
<dbReference type="NCBIfam" id="TIGR01494">
    <property type="entry name" value="ATPase_P-type"/>
    <property type="match status" value="1"/>
</dbReference>
<keyword evidence="3 16" id="KW-0813">Transport</keyword>
<accession>A0A8S2AYH2</accession>